<dbReference type="Pfam" id="PF08386">
    <property type="entry name" value="Abhydrolase_4"/>
    <property type="match status" value="1"/>
</dbReference>
<evidence type="ECO:0000259" key="5">
    <source>
        <dbReference type="Pfam" id="PF08386"/>
    </source>
</evidence>
<sequence length="505" mass="54055">MDRKRSVGRAVTLLAVLGLTGTLVGVPIVAAERDDEAGAQLEWGECPDDVPDTPAPLQCATVPVPLDYSDPGGERIDIMISRLASQNPDKRRGVLLLNPGGPGGTGLDQPQLLTTQGIPASVLDSYDLIGMDTRGVGHSAPVSCGFTNDQPYFGNIPPYAVDDEAVAGQAKIAKAVAEQCAASDDAGRLAHLSTANMARDLDRIRAALGEDKASFLGYSYGSGLGAAYASMFPETSDRVVLDSNIGDTHLDHEGMRRYGSGMEETFPAFAKWVAARHDSYGLGRTPKEVRQTYFTLAEQLDEKPVDGINGAIFRLATFASLYKESMYGLMAQTWQSLRDSPGAAPSGDLPGKNQSTGGELSPNDNAWSVFLAVTCNDVEWPEDVRTYQRAVAEDRERHPLYGAAAANVLPCAYWQLGPSEPPVEINDTGPANVLVVQNQRDPVTPLRGGELVNEKFGERSRLVSVDGSGHGVYVLDDNPCALNVTTNFLVDGTMPKKDVRCQATR</sequence>
<dbReference type="EMBL" id="MWIH01000005">
    <property type="protein sequence ID" value="OQO93108.1"/>
    <property type="molecule type" value="Genomic_DNA"/>
</dbReference>
<dbReference type="InterPro" id="IPR051601">
    <property type="entry name" value="Serine_prot/Carboxylest_S33"/>
</dbReference>
<dbReference type="SUPFAM" id="SSF53474">
    <property type="entry name" value="alpha/beta-Hydrolases"/>
    <property type="match status" value="1"/>
</dbReference>
<name>A0A1V9A7T1_SACPI</name>
<organism evidence="6 7">
    <name type="scientific">Saccharomonospora piscinae</name>
    <dbReference type="NCBI Taxonomy" id="687388"/>
    <lineage>
        <taxon>Bacteria</taxon>
        <taxon>Bacillati</taxon>
        <taxon>Actinomycetota</taxon>
        <taxon>Actinomycetes</taxon>
        <taxon>Pseudonocardiales</taxon>
        <taxon>Pseudonocardiaceae</taxon>
        <taxon>Saccharomonospora</taxon>
    </lineage>
</organism>
<keyword evidence="7" id="KW-1185">Reference proteome</keyword>
<evidence type="ECO:0000256" key="2">
    <source>
        <dbReference type="ARBA" id="ARBA00022729"/>
    </source>
</evidence>
<dbReference type="PANTHER" id="PTHR43248">
    <property type="entry name" value="2-SUCCINYL-6-HYDROXY-2,4-CYCLOHEXADIENE-1-CARBOXYLATE SYNTHASE"/>
    <property type="match status" value="1"/>
</dbReference>
<feature type="domain" description="Peptidase S33 tripeptidyl aminopeptidase-like C-terminal" evidence="5">
    <location>
        <begin position="401"/>
        <end position="501"/>
    </location>
</feature>
<evidence type="ECO:0000313" key="7">
    <source>
        <dbReference type="Proteomes" id="UP000192591"/>
    </source>
</evidence>
<comment type="similarity">
    <text evidence="1">Belongs to the peptidase S33 family.</text>
</comment>
<feature type="region of interest" description="Disordered" evidence="4">
    <location>
        <begin position="338"/>
        <end position="360"/>
    </location>
</feature>
<evidence type="ECO:0000313" key="6">
    <source>
        <dbReference type="EMBL" id="OQO93108.1"/>
    </source>
</evidence>
<gene>
    <name evidence="6" type="ORF">B1813_07930</name>
</gene>
<dbReference type="PANTHER" id="PTHR43248:SF29">
    <property type="entry name" value="TRIPEPTIDYL AMINOPEPTIDASE"/>
    <property type="match status" value="1"/>
</dbReference>
<dbReference type="Proteomes" id="UP000192591">
    <property type="component" value="Unassembled WGS sequence"/>
</dbReference>
<accession>A0A1V9A7T1</accession>
<proteinExistence type="inferred from homology"/>
<dbReference type="RefSeq" id="WP_176218245.1">
    <property type="nucleotide sequence ID" value="NZ_MWIH01000005.1"/>
</dbReference>
<reference evidence="6 7" key="1">
    <citation type="submission" date="2017-02" db="EMBL/GenBank/DDBJ databases">
        <title>Draft genome of Saccharomonospora sp. 154.</title>
        <authorList>
            <person name="Alonso-Carmona G.S."/>
            <person name="De La Haba R."/>
            <person name="Vera-Gargallo B."/>
            <person name="Sandoval-Trujillo A.H."/>
            <person name="Ramirez-Duran N."/>
            <person name="Ventosa A."/>
        </authorList>
    </citation>
    <scope>NUCLEOTIDE SEQUENCE [LARGE SCALE GENOMIC DNA]</scope>
    <source>
        <strain evidence="6 7">LRS4.154</strain>
    </source>
</reference>
<dbReference type="InterPro" id="IPR013595">
    <property type="entry name" value="Pept_S33_TAP-like_C"/>
</dbReference>
<evidence type="ECO:0000256" key="4">
    <source>
        <dbReference type="SAM" id="MobiDB-lite"/>
    </source>
</evidence>
<evidence type="ECO:0000256" key="1">
    <source>
        <dbReference type="ARBA" id="ARBA00010088"/>
    </source>
</evidence>
<dbReference type="Gene3D" id="3.40.50.1820">
    <property type="entry name" value="alpha/beta hydrolase"/>
    <property type="match status" value="1"/>
</dbReference>
<dbReference type="GO" id="GO:0016787">
    <property type="term" value="F:hydrolase activity"/>
    <property type="evidence" value="ECO:0007669"/>
    <property type="project" value="UniProtKB-KW"/>
</dbReference>
<evidence type="ECO:0000256" key="3">
    <source>
        <dbReference type="ARBA" id="ARBA00022801"/>
    </source>
</evidence>
<dbReference type="AlphaFoldDB" id="A0A1V9A7T1"/>
<keyword evidence="2" id="KW-0732">Signal</keyword>
<keyword evidence="3 6" id="KW-0378">Hydrolase</keyword>
<comment type="caution">
    <text evidence="6">The sequence shown here is derived from an EMBL/GenBank/DDBJ whole genome shotgun (WGS) entry which is preliminary data.</text>
</comment>
<dbReference type="InterPro" id="IPR029058">
    <property type="entry name" value="AB_hydrolase_fold"/>
</dbReference>
<dbReference type="STRING" id="1962155.B1813_07930"/>
<protein>
    <submittedName>
        <fullName evidence="6">Hydrolase</fullName>
    </submittedName>
</protein>